<dbReference type="InterPro" id="IPR029063">
    <property type="entry name" value="SAM-dependent_MTases_sf"/>
</dbReference>
<accession>A0ABX2EDF2</accession>
<dbReference type="RefSeq" id="WP_173121870.1">
    <property type="nucleotide sequence ID" value="NZ_JABRWJ010000002.1"/>
</dbReference>
<keyword evidence="2" id="KW-0808">Transferase</keyword>
<reference evidence="3 4" key="1">
    <citation type="submission" date="2020-05" db="EMBL/GenBank/DDBJ databases">
        <title>Aquincola sp. isolate from soil.</title>
        <authorList>
            <person name="Han J."/>
            <person name="Kim D.-U."/>
        </authorList>
    </citation>
    <scope>NUCLEOTIDE SEQUENCE [LARGE SCALE GENOMIC DNA]</scope>
    <source>
        <strain evidence="3 4">S2</strain>
    </source>
</reference>
<evidence type="ECO:0000256" key="2">
    <source>
        <dbReference type="ARBA" id="ARBA00022679"/>
    </source>
</evidence>
<gene>
    <name evidence="3" type="ORF">HLB44_07200</name>
</gene>
<protein>
    <submittedName>
        <fullName evidence="3">Biotin synthase</fullName>
    </submittedName>
</protein>
<evidence type="ECO:0000256" key="1">
    <source>
        <dbReference type="ARBA" id="ARBA00022603"/>
    </source>
</evidence>
<proteinExistence type="predicted"/>
<dbReference type="PANTHER" id="PTHR13090">
    <property type="entry name" value="ARGININE-HYDROXYLASE NDUFAF5, MITOCHONDRIAL"/>
    <property type="match status" value="1"/>
</dbReference>
<organism evidence="3 4">
    <name type="scientific">Pseudaquabacterium terrae</name>
    <dbReference type="NCBI Taxonomy" id="2732868"/>
    <lineage>
        <taxon>Bacteria</taxon>
        <taxon>Pseudomonadati</taxon>
        <taxon>Pseudomonadota</taxon>
        <taxon>Betaproteobacteria</taxon>
        <taxon>Burkholderiales</taxon>
        <taxon>Sphaerotilaceae</taxon>
        <taxon>Pseudaquabacterium</taxon>
    </lineage>
</organism>
<evidence type="ECO:0000313" key="3">
    <source>
        <dbReference type="EMBL" id="NRF66764.1"/>
    </source>
</evidence>
<keyword evidence="1" id="KW-0489">Methyltransferase</keyword>
<dbReference type="SUPFAM" id="SSF53335">
    <property type="entry name" value="S-adenosyl-L-methionine-dependent methyltransferases"/>
    <property type="match status" value="1"/>
</dbReference>
<keyword evidence="4" id="KW-1185">Reference proteome</keyword>
<name>A0ABX2EDF2_9BURK</name>
<sequence length="301" mass="33292">MPESPRTDARAVARVLDRLARADGAPWLHQEVARRMAERVPLIRQPPAQWLDWWGFLGGSAPAVAQVLPAAQRRVVEPTAALAERSRQAQRVRGWRRWLPAGALPPVWREHEAPPQSAPMLWANMVLHWSPQPQALLARWHAALAPDGFLMFSTLGPNTLSELRALYADCGWPAPHPPFTDMHDIGDQLVHGGFADPVMDQETLTLSWSSPEVLLAELRSLGGHIGLERTAGLRTPRWHAQLKRKLAERADANGRIALRFELVYGHAFKAAPKPAPGAPVAIPLDDLRASLRAHRKGPAES</sequence>
<dbReference type="Gene3D" id="3.40.50.150">
    <property type="entry name" value="Vaccinia Virus protein VP39"/>
    <property type="match status" value="1"/>
</dbReference>
<dbReference type="PANTHER" id="PTHR13090:SF1">
    <property type="entry name" value="ARGININE-HYDROXYLASE NDUFAF5, MITOCHONDRIAL"/>
    <property type="match status" value="1"/>
</dbReference>
<dbReference type="EMBL" id="JABRWJ010000002">
    <property type="protein sequence ID" value="NRF66764.1"/>
    <property type="molecule type" value="Genomic_DNA"/>
</dbReference>
<comment type="caution">
    <text evidence="3">The sequence shown here is derived from an EMBL/GenBank/DDBJ whole genome shotgun (WGS) entry which is preliminary data.</text>
</comment>
<dbReference type="InterPro" id="IPR050602">
    <property type="entry name" value="Malonyl-ACP_OMT"/>
</dbReference>
<dbReference type="Proteomes" id="UP000737171">
    <property type="component" value="Unassembled WGS sequence"/>
</dbReference>
<evidence type="ECO:0000313" key="4">
    <source>
        <dbReference type="Proteomes" id="UP000737171"/>
    </source>
</evidence>